<protein>
    <submittedName>
        <fullName evidence="7">O-antigen/teichoic acid export membrane protein</fullName>
    </submittedName>
</protein>
<feature type="transmembrane region" description="Helical" evidence="6">
    <location>
        <begin position="245"/>
        <end position="272"/>
    </location>
</feature>
<dbReference type="Proteomes" id="UP000584824">
    <property type="component" value="Unassembled WGS sequence"/>
</dbReference>
<dbReference type="PANTHER" id="PTHR30250:SF11">
    <property type="entry name" value="O-ANTIGEN TRANSPORTER-RELATED"/>
    <property type="match status" value="1"/>
</dbReference>
<organism evidence="7 8">
    <name type="scientific">Allorhizobium borbori</name>
    <dbReference type="NCBI Taxonomy" id="485907"/>
    <lineage>
        <taxon>Bacteria</taxon>
        <taxon>Pseudomonadati</taxon>
        <taxon>Pseudomonadota</taxon>
        <taxon>Alphaproteobacteria</taxon>
        <taxon>Hyphomicrobiales</taxon>
        <taxon>Rhizobiaceae</taxon>
        <taxon>Rhizobium/Agrobacterium group</taxon>
        <taxon>Allorhizobium</taxon>
    </lineage>
</organism>
<feature type="transmembrane region" description="Helical" evidence="6">
    <location>
        <begin position="356"/>
        <end position="378"/>
    </location>
</feature>
<evidence type="ECO:0000256" key="4">
    <source>
        <dbReference type="ARBA" id="ARBA00022989"/>
    </source>
</evidence>
<evidence type="ECO:0000313" key="8">
    <source>
        <dbReference type="Proteomes" id="UP000584824"/>
    </source>
</evidence>
<feature type="transmembrane region" description="Helical" evidence="6">
    <location>
        <begin position="159"/>
        <end position="184"/>
    </location>
</feature>
<evidence type="ECO:0000256" key="2">
    <source>
        <dbReference type="ARBA" id="ARBA00022475"/>
    </source>
</evidence>
<feature type="transmembrane region" description="Helical" evidence="6">
    <location>
        <begin position="84"/>
        <end position="105"/>
    </location>
</feature>
<keyword evidence="3 6" id="KW-0812">Transmembrane</keyword>
<feature type="transmembrane region" description="Helical" evidence="6">
    <location>
        <begin position="439"/>
        <end position="457"/>
    </location>
</feature>
<accession>A0A7W6P0L8</accession>
<comment type="caution">
    <text evidence="7">The sequence shown here is derived from an EMBL/GenBank/DDBJ whole genome shotgun (WGS) entry which is preliminary data.</text>
</comment>
<feature type="transmembrane region" description="Helical" evidence="6">
    <location>
        <begin position="324"/>
        <end position="349"/>
    </location>
</feature>
<sequence>MGTVLKSSLLNLTATLVSLLAGFAVSILNARLLGPEGSGLAAFALWFATSASALADRGMPQTMLRSLGTHEDNPAAPWQATVRAAFSLFIRPVFAAALATAAYSLWATFENGPERGLFWAAALLLFLCYAFFTFTTAAARGRGNFRETAVNTVSGSLLQLPFIVAGAHFLGAAGAVAGMAVRFVPQLFNLHRYVDLSLRPEPARLTSEMRRYARQMWLSDLIDVVIMTRVELALLGLFFSSTDMGYFAAAAVFAGLVGQFALQLSPALIVGFSTIEEAGDTRARLFANAMRFTALGIFPVAFGGAAIIQQLLPLAFGEAFAPAGSAAAILLIASAITGIAVIPWAFLAATGGSGSLLHIMTSSAIVTVALLTGGIFLAGLKGAAIARMLAECLTLAMLILAIRKRTRLTIPYVTLFKAMLAAATCGFTAHLAVRTLDGWAGITVGIVAGALTYPLALRGFRLVLDADTAALFDSPVAQRLPHRVRSILAATLHLVSVRA</sequence>
<name>A0A7W6P0L8_9HYPH</name>
<feature type="transmembrane region" description="Helical" evidence="6">
    <location>
        <begin position="384"/>
        <end position="402"/>
    </location>
</feature>
<proteinExistence type="predicted"/>
<comment type="subcellular location">
    <subcellularLocation>
        <location evidence="1">Cell membrane</location>
        <topology evidence="1">Multi-pass membrane protein</topology>
    </subcellularLocation>
</comment>
<evidence type="ECO:0000313" key="7">
    <source>
        <dbReference type="EMBL" id="MBB4101859.1"/>
    </source>
</evidence>
<keyword evidence="8" id="KW-1185">Reference proteome</keyword>
<evidence type="ECO:0000256" key="5">
    <source>
        <dbReference type="ARBA" id="ARBA00023136"/>
    </source>
</evidence>
<keyword evidence="2" id="KW-1003">Cell membrane</keyword>
<feature type="transmembrane region" description="Helical" evidence="6">
    <location>
        <begin position="12"/>
        <end position="30"/>
    </location>
</feature>
<dbReference type="AlphaFoldDB" id="A0A7W6P0L8"/>
<dbReference type="PANTHER" id="PTHR30250">
    <property type="entry name" value="PST FAMILY PREDICTED COLANIC ACID TRANSPORTER"/>
    <property type="match status" value="1"/>
</dbReference>
<evidence type="ECO:0000256" key="1">
    <source>
        <dbReference type="ARBA" id="ARBA00004651"/>
    </source>
</evidence>
<dbReference type="RefSeq" id="WP_183788812.1">
    <property type="nucleotide sequence ID" value="NZ_JACIDU010000001.1"/>
</dbReference>
<feature type="transmembrane region" description="Helical" evidence="6">
    <location>
        <begin position="217"/>
        <end position="239"/>
    </location>
</feature>
<reference evidence="7 8" key="1">
    <citation type="submission" date="2020-08" db="EMBL/GenBank/DDBJ databases">
        <title>Genomic Encyclopedia of Type Strains, Phase IV (KMG-IV): sequencing the most valuable type-strain genomes for metagenomic binning, comparative biology and taxonomic classification.</title>
        <authorList>
            <person name="Goeker M."/>
        </authorList>
    </citation>
    <scope>NUCLEOTIDE SEQUENCE [LARGE SCALE GENOMIC DNA]</scope>
    <source>
        <strain evidence="7 8">DSM 26385</strain>
    </source>
</reference>
<feature type="transmembrane region" description="Helical" evidence="6">
    <location>
        <begin position="117"/>
        <end position="139"/>
    </location>
</feature>
<dbReference type="Pfam" id="PF13440">
    <property type="entry name" value="Polysacc_synt_3"/>
    <property type="match status" value="1"/>
</dbReference>
<gene>
    <name evidence="7" type="ORF">GGQ66_000375</name>
</gene>
<feature type="transmembrane region" description="Helical" evidence="6">
    <location>
        <begin position="292"/>
        <end position="312"/>
    </location>
</feature>
<evidence type="ECO:0000256" key="6">
    <source>
        <dbReference type="SAM" id="Phobius"/>
    </source>
</evidence>
<dbReference type="EMBL" id="JACIDU010000001">
    <property type="protein sequence ID" value="MBB4101859.1"/>
    <property type="molecule type" value="Genomic_DNA"/>
</dbReference>
<keyword evidence="5 6" id="KW-0472">Membrane</keyword>
<dbReference type="GO" id="GO:0005886">
    <property type="term" value="C:plasma membrane"/>
    <property type="evidence" value="ECO:0007669"/>
    <property type="project" value="UniProtKB-SubCell"/>
</dbReference>
<feature type="transmembrane region" description="Helical" evidence="6">
    <location>
        <begin position="414"/>
        <end position="433"/>
    </location>
</feature>
<evidence type="ECO:0000256" key="3">
    <source>
        <dbReference type="ARBA" id="ARBA00022692"/>
    </source>
</evidence>
<dbReference type="InterPro" id="IPR050833">
    <property type="entry name" value="Poly_Biosynth_Transport"/>
</dbReference>
<keyword evidence="4 6" id="KW-1133">Transmembrane helix</keyword>